<accession>A0A1L2JYY9</accession>
<sequence length="175" mass="20038">MTELEICNWALLKLGQRPLENWNERSLKADYCRLLLPPIHKGLLRSFSWSFATQSMDLSPLYFTYNGELKYYIPLKCLKVLNTSEETQLRGRYIVARGDTPRPLSLKYIGEVPLSDCDPLYQEAFALKLAGELCPPLISDDQMRSYLKGESERVLAVAMDMDGVEIPEDRGYHNG</sequence>
<gene>
    <name evidence="1" type="ORF">PSGCA5_09</name>
</gene>
<dbReference type="EMBL" id="KX879601">
    <property type="protein sequence ID" value="APC45990.1"/>
    <property type="molecule type" value="Genomic_DNA"/>
</dbReference>
<reference evidence="1" key="1">
    <citation type="submission" date="2016-09" db="EMBL/GenBank/DDBJ databases">
        <title>Two 'Candidatus Liberibacter asiaticus' recently found in California harbor different prophages.</title>
        <authorList>
            <person name="Zheng Z."/>
            <person name="Wu F."/>
            <person name="Deng X."/>
            <person name="Chen J."/>
        </authorList>
    </citation>
    <scope>NUCLEOTIDE SEQUENCE</scope>
</reference>
<protein>
    <submittedName>
        <fullName evidence="1">Uncharacterized protein</fullName>
    </submittedName>
</protein>
<name>A0A1L2JYY9_9CAUD</name>
<evidence type="ECO:0000313" key="1">
    <source>
        <dbReference type="EMBL" id="APC45990.1"/>
    </source>
</evidence>
<organism evidence="1">
    <name type="scientific">Liberibacter phage SGCA5-1</name>
    <dbReference type="NCBI Taxonomy" id="1903184"/>
    <lineage>
        <taxon>Viruses</taxon>
        <taxon>Duplodnaviria</taxon>
        <taxon>Heunggongvirae</taxon>
        <taxon>Uroviricota</taxon>
        <taxon>Caudoviricetes</taxon>
    </lineage>
</organism>
<proteinExistence type="predicted"/>